<dbReference type="PANTHER" id="PTHR46082">
    <property type="entry name" value="ATP/GTP-BINDING PROTEIN-RELATED"/>
    <property type="match status" value="1"/>
</dbReference>
<evidence type="ECO:0000259" key="2">
    <source>
        <dbReference type="Pfam" id="PF01048"/>
    </source>
</evidence>
<dbReference type="InterPro" id="IPR000845">
    <property type="entry name" value="Nucleoside_phosphorylase_d"/>
</dbReference>
<dbReference type="Pfam" id="PF01048">
    <property type="entry name" value="PNP_UDP_1"/>
    <property type="match status" value="1"/>
</dbReference>
<dbReference type="OrthoDB" id="1577640at2759"/>
<accession>A0A0C3HAL3</accession>
<dbReference type="GO" id="GO:0003824">
    <property type="term" value="F:catalytic activity"/>
    <property type="evidence" value="ECO:0007669"/>
    <property type="project" value="InterPro"/>
</dbReference>
<dbReference type="PANTHER" id="PTHR46082:SF6">
    <property type="entry name" value="AAA+ ATPASE DOMAIN-CONTAINING PROTEIN-RELATED"/>
    <property type="match status" value="1"/>
</dbReference>
<dbReference type="SUPFAM" id="SSF52540">
    <property type="entry name" value="P-loop containing nucleoside triphosphate hydrolases"/>
    <property type="match status" value="1"/>
</dbReference>
<evidence type="ECO:0000313" key="3">
    <source>
        <dbReference type="EMBL" id="KIN05286.1"/>
    </source>
</evidence>
<dbReference type="InParanoid" id="A0A0C3HAL3"/>
<dbReference type="InterPro" id="IPR053137">
    <property type="entry name" value="NLR-like"/>
</dbReference>
<dbReference type="Pfam" id="PF13424">
    <property type="entry name" value="TPR_12"/>
    <property type="match status" value="3"/>
</dbReference>
<dbReference type="GO" id="GO:0043531">
    <property type="term" value="F:ADP binding"/>
    <property type="evidence" value="ECO:0007669"/>
    <property type="project" value="InterPro"/>
</dbReference>
<feature type="repeat" description="TPR" evidence="1">
    <location>
        <begin position="1037"/>
        <end position="1070"/>
    </location>
</feature>
<reference evidence="4" key="2">
    <citation type="submission" date="2015-01" db="EMBL/GenBank/DDBJ databases">
        <title>Evolutionary Origins and Diversification of the Mycorrhizal Mutualists.</title>
        <authorList>
            <consortium name="DOE Joint Genome Institute"/>
            <consortium name="Mycorrhizal Genomics Consortium"/>
            <person name="Kohler A."/>
            <person name="Kuo A."/>
            <person name="Nagy L.G."/>
            <person name="Floudas D."/>
            <person name="Copeland A."/>
            <person name="Barry K.W."/>
            <person name="Cichocki N."/>
            <person name="Veneault-Fourrey C."/>
            <person name="LaButti K."/>
            <person name="Lindquist E.A."/>
            <person name="Lipzen A."/>
            <person name="Lundell T."/>
            <person name="Morin E."/>
            <person name="Murat C."/>
            <person name="Riley R."/>
            <person name="Ohm R."/>
            <person name="Sun H."/>
            <person name="Tunlid A."/>
            <person name="Henrissat B."/>
            <person name="Grigoriev I.V."/>
            <person name="Hibbett D.S."/>
            <person name="Martin F."/>
        </authorList>
    </citation>
    <scope>NUCLEOTIDE SEQUENCE [LARGE SCALE GENOMIC DNA]</scope>
    <source>
        <strain evidence="4">Zn</strain>
    </source>
</reference>
<evidence type="ECO:0000256" key="1">
    <source>
        <dbReference type="PROSITE-ProRule" id="PRU00339"/>
    </source>
</evidence>
<dbReference type="Gene3D" id="1.25.40.10">
    <property type="entry name" value="Tetratricopeptide repeat domain"/>
    <property type="match status" value="2"/>
</dbReference>
<keyword evidence="4" id="KW-1185">Reference proteome</keyword>
<dbReference type="GO" id="GO:0009116">
    <property type="term" value="P:nucleoside metabolic process"/>
    <property type="evidence" value="ECO:0007669"/>
    <property type="project" value="InterPro"/>
</dbReference>
<dbReference type="Pfam" id="PF13374">
    <property type="entry name" value="TPR_10"/>
    <property type="match status" value="3"/>
</dbReference>
<dbReference type="EMBL" id="KN832872">
    <property type="protein sequence ID" value="KIN05286.1"/>
    <property type="molecule type" value="Genomic_DNA"/>
</dbReference>
<proteinExistence type="predicted"/>
<dbReference type="SUPFAM" id="SSF53167">
    <property type="entry name" value="Purine and uridine phosphorylases"/>
    <property type="match status" value="1"/>
</dbReference>
<dbReference type="Proteomes" id="UP000054321">
    <property type="component" value="Unassembled WGS sequence"/>
</dbReference>
<dbReference type="HOGENOM" id="CLU_000288_125_3_1"/>
<gene>
    <name evidence="3" type="ORF">OIDMADRAFT_51096</name>
</gene>
<organism evidence="3 4">
    <name type="scientific">Oidiodendron maius (strain Zn)</name>
    <dbReference type="NCBI Taxonomy" id="913774"/>
    <lineage>
        <taxon>Eukaryota</taxon>
        <taxon>Fungi</taxon>
        <taxon>Dikarya</taxon>
        <taxon>Ascomycota</taxon>
        <taxon>Pezizomycotina</taxon>
        <taxon>Leotiomycetes</taxon>
        <taxon>Leotiomycetes incertae sedis</taxon>
        <taxon>Myxotrichaceae</taxon>
        <taxon>Oidiodendron</taxon>
    </lineage>
</organism>
<dbReference type="Gene3D" id="3.40.50.1580">
    <property type="entry name" value="Nucleoside phosphorylase domain"/>
    <property type="match status" value="1"/>
</dbReference>
<feature type="domain" description="Nucleoside phosphorylase" evidence="2">
    <location>
        <begin position="44"/>
        <end position="126"/>
    </location>
</feature>
<dbReference type="AlphaFoldDB" id="A0A0C3HAL3"/>
<dbReference type="InterPro" id="IPR011990">
    <property type="entry name" value="TPR-like_helical_dom_sf"/>
</dbReference>
<dbReference type="SUPFAM" id="SSF48452">
    <property type="entry name" value="TPR-like"/>
    <property type="match status" value="2"/>
</dbReference>
<dbReference type="InterPro" id="IPR027417">
    <property type="entry name" value="P-loop_NTPase"/>
</dbReference>
<reference evidence="3 4" key="1">
    <citation type="submission" date="2014-04" db="EMBL/GenBank/DDBJ databases">
        <authorList>
            <consortium name="DOE Joint Genome Institute"/>
            <person name="Kuo A."/>
            <person name="Martino E."/>
            <person name="Perotto S."/>
            <person name="Kohler A."/>
            <person name="Nagy L.G."/>
            <person name="Floudas D."/>
            <person name="Copeland A."/>
            <person name="Barry K.W."/>
            <person name="Cichocki N."/>
            <person name="Veneault-Fourrey C."/>
            <person name="LaButti K."/>
            <person name="Lindquist E.A."/>
            <person name="Lipzen A."/>
            <person name="Lundell T."/>
            <person name="Morin E."/>
            <person name="Murat C."/>
            <person name="Sun H."/>
            <person name="Tunlid A."/>
            <person name="Henrissat B."/>
            <person name="Grigoriev I.V."/>
            <person name="Hibbett D.S."/>
            <person name="Martin F."/>
            <person name="Nordberg H.P."/>
            <person name="Cantor M.N."/>
            <person name="Hua S.X."/>
        </authorList>
    </citation>
    <scope>NUCLEOTIDE SEQUENCE [LARGE SCALE GENOMIC DNA]</scope>
    <source>
        <strain evidence="3 4">Zn</strain>
    </source>
</reference>
<evidence type="ECO:0000313" key="4">
    <source>
        <dbReference type="Proteomes" id="UP000054321"/>
    </source>
</evidence>
<dbReference type="InterPro" id="IPR019734">
    <property type="entry name" value="TPR_rpt"/>
</dbReference>
<sequence length="1105" mass="124709">MAATLQYKAEDYTVGWICALTTELTAARSMLDELHDNGRQLPQDTSDKNNYVRGQIHGHNIVIARSGAGTTSAAVAATHMLHTYPNIRFGLLVGIAGGAPRGDEHDIRLGDIVIGMPTKHHGGVVQVDFGTQIGEGVDGFKITGQLGKPPRELANAVEMLRSNHDFDRPKLQDYISPTTLRKKYPQLVRQYCYSTEFKDNLFEATYPHQDEEDKICTKCDEKRVEKRAKRLTPDDNIDTSPRLHYGNIASANRVMRYAKARDEIAKAHDILCFEEEAAGLADDFQCIVVRGICDYADSHKNKKWQNYAALVAAAYAKELLSVIPETLVKGMVAIKPTPISNVPFPRNPNFVGRQSLLNSIDKMLFSKYCPCVSIFGLGGVGKTQIVLEYIYRHQAAHPDCAVFWVPALSAATFDQAYKKIAEILKISQMRDKGIDFKQLVKDKLSDEGFGKWLLVVDNADSTDVLLQTPQDGSSLMPLKDYLPKSSNGSIIFTTRTRKAAGDYSLGAILEAIEMDKAEAGKLFESYLAPKQILEEDSKAIAQLLEHLTCLPLAIRQAAAFIQKNDVSVSKYLSLYEKSEQSMVDILSEDFQDPTRYSDMKNPVAATWLVSFKQIRHEDPQAANYLSFMSTLLRENIPQSLLPTGESDLEQTKAIGTLTAYSFLTHRKGEEAFDVHRLVYLATRNWLRRESKLSFWTDNALRRLVEVIPAGGHLNREIWTQYLPHGVYVADKNEISRDGENLMIMLMDRIGLCQSSLGQYAGAEKFHRRALALREEMLGSEHPDTLMSMNEVGFALSNQGKYTEAEEIHQETLALKEKVLGKEHPETLTSMNNIGYVLSKQWKYIEAEEIYRKTLTLREKVLGKEHPHTLSSMNNIGDILSEQEKYIEAEEIYREILTLREKILGKEYPSTLISMESIGYILSKKGKYIEAEEICRETLALREQVLGKEHPDTLTSMNAIGVVLGQQGKNIEAEEIHWETLALREQVLGKEHPDTQTSMDNIGYTLSEQGKYRVAEEIYRETIALREKVLGKEHPRTLTSMNSIGHVLSEQGKYREAEEIYRETIALREKVLGKEHPRTLTSMNRIGHILSKQGKYAEARRYSGRR</sequence>
<keyword evidence="1" id="KW-0802">TPR repeat</keyword>
<dbReference type="InterPro" id="IPR035994">
    <property type="entry name" value="Nucleoside_phosphorylase_sf"/>
</dbReference>
<dbReference type="PROSITE" id="PS50005">
    <property type="entry name" value="TPR"/>
    <property type="match status" value="1"/>
</dbReference>
<name>A0A0C3HAL3_OIDMZ</name>
<dbReference type="SMART" id="SM00028">
    <property type="entry name" value="TPR"/>
    <property type="match status" value="8"/>
</dbReference>
<dbReference type="Gene3D" id="3.40.50.300">
    <property type="entry name" value="P-loop containing nucleotide triphosphate hydrolases"/>
    <property type="match status" value="1"/>
</dbReference>
<dbReference type="STRING" id="913774.A0A0C3HAL3"/>
<protein>
    <recommendedName>
        <fullName evidence="2">Nucleoside phosphorylase domain-containing protein</fullName>
    </recommendedName>
</protein>